<reference evidence="2" key="1">
    <citation type="submission" date="2022-03" db="EMBL/GenBank/DDBJ databases">
        <authorList>
            <person name="Lindestad O."/>
        </authorList>
    </citation>
    <scope>NUCLEOTIDE SEQUENCE</scope>
</reference>
<dbReference type="AlphaFoldDB" id="A0A8S4QYU9"/>
<evidence type="ECO:0000313" key="2">
    <source>
        <dbReference type="EMBL" id="CAH2227420.1"/>
    </source>
</evidence>
<feature type="region of interest" description="Disordered" evidence="1">
    <location>
        <begin position="76"/>
        <end position="114"/>
    </location>
</feature>
<accession>A0A8S4QYU9</accession>
<dbReference type="EMBL" id="CAKXAJ010023124">
    <property type="protein sequence ID" value="CAH2227420.1"/>
    <property type="molecule type" value="Genomic_DNA"/>
</dbReference>
<name>A0A8S4QYU9_9NEOP</name>
<sequence length="114" mass="12908">REQSPGCHHCDDCLEDMAQHTLEVCLAWAEQRRALEDTAAGDLSLPTIFQTIVRSESAWNTAACFCEKLMSAKEAAERDRERTSTLPSLRRRTGCRRARNDLRPPRVVGPRVLN</sequence>
<protein>
    <submittedName>
        <fullName evidence="2">Jg14141 protein</fullName>
    </submittedName>
</protein>
<comment type="caution">
    <text evidence="2">The sequence shown here is derived from an EMBL/GenBank/DDBJ whole genome shotgun (WGS) entry which is preliminary data.</text>
</comment>
<proteinExistence type="predicted"/>
<feature type="non-terminal residue" evidence="2">
    <location>
        <position position="1"/>
    </location>
</feature>
<keyword evidence="3" id="KW-1185">Reference proteome</keyword>
<organism evidence="2 3">
    <name type="scientific">Pararge aegeria aegeria</name>
    <dbReference type="NCBI Taxonomy" id="348720"/>
    <lineage>
        <taxon>Eukaryota</taxon>
        <taxon>Metazoa</taxon>
        <taxon>Ecdysozoa</taxon>
        <taxon>Arthropoda</taxon>
        <taxon>Hexapoda</taxon>
        <taxon>Insecta</taxon>
        <taxon>Pterygota</taxon>
        <taxon>Neoptera</taxon>
        <taxon>Endopterygota</taxon>
        <taxon>Lepidoptera</taxon>
        <taxon>Glossata</taxon>
        <taxon>Ditrysia</taxon>
        <taxon>Papilionoidea</taxon>
        <taxon>Nymphalidae</taxon>
        <taxon>Satyrinae</taxon>
        <taxon>Satyrini</taxon>
        <taxon>Parargina</taxon>
        <taxon>Pararge</taxon>
    </lineage>
</organism>
<evidence type="ECO:0000256" key="1">
    <source>
        <dbReference type="SAM" id="MobiDB-lite"/>
    </source>
</evidence>
<dbReference type="Proteomes" id="UP000838756">
    <property type="component" value="Unassembled WGS sequence"/>
</dbReference>
<gene>
    <name evidence="2" type="primary">jg14141</name>
    <name evidence="2" type="ORF">PAEG_LOCUS7935</name>
</gene>
<evidence type="ECO:0000313" key="3">
    <source>
        <dbReference type="Proteomes" id="UP000838756"/>
    </source>
</evidence>
<dbReference type="OrthoDB" id="7480128at2759"/>